<protein>
    <submittedName>
        <fullName evidence="1">Uncharacterized protein</fullName>
    </submittedName>
</protein>
<gene>
    <name evidence="1" type="ORF">DFH08DRAFT_866352</name>
</gene>
<reference evidence="1" key="1">
    <citation type="submission" date="2023-03" db="EMBL/GenBank/DDBJ databases">
        <title>Massive genome expansion in bonnet fungi (Mycena s.s.) driven by repeated elements and novel gene families across ecological guilds.</title>
        <authorList>
            <consortium name="Lawrence Berkeley National Laboratory"/>
            <person name="Harder C.B."/>
            <person name="Miyauchi S."/>
            <person name="Viragh M."/>
            <person name="Kuo A."/>
            <person name="Thoen E."/>
            <person name="Andreopoulos B."/>
            <person name="Lu D."/>
            <person name="Skrede I."/>
            <person name="Drula E."/>
            <person name="Henrissat B."/>
            <person name="Morin E."/>
            <person name="Kohler A."/>
            <person name="Barry K."/>
            <person name="LaButti K."/>
            <person name="Morin E."/>
            <person name="Salamov A."/>
            <person name="Lipzen A."/>
            <person name="Mereny Z."/>
            <person name="Hegedus B."/>
            <person name="Baldrian P."/>
            <person name="Stursova M."/>
            <person name="Weitz H."/>
            <person name="Taylor A."/>
            <person name="Grigoriev I.V."/>
            <person name="Nagy L.G."/>
            <person name="Martin F."/>
            <person name="Kauserud H."/>
        </authorList>
    </citation>
    <scope>NUCLEOTIDE SEQUENCE</scope>
    <source>
        <strain evidence="1">CBHHK002</strain>
    </source>
</reference>
<evidence type="ECO:0000313" key="1">
    <source>
        <dbReference type="EMBL" id="KAJ7348698.1"/>
    </source>
</evidence>
<dbReference type="EMBL" id="JARIHO010000017">
    <property type="protein sequence ID" value="KAJ7348698.1"/>
    <property type="molecule type" value="Genomic_DNA"/>
</dbReference>
<comment type="caution">
    <text evidence="1">The sequence shown here is derived from an EMBL/GenBank/DDBJ whole genome shotgun (WGS) entry which is preliminary data.</text>
</comment>
<keyword evidence="2" id="KW-1185">Reference proteome</keyword>
<sequence length="95" mass="10749">MAYTSRIGTMPSYSTLYRTLDELSVDEASTALNHGRDRTKTGVFLFDNVQNLARVRDLRIGRENHMNVGMSGLWIEAGKTIPETRKRPQGFGARF</sequence>
<name>A0AAD7A394_9AGAR</name>
<evidence type="ECO:0000313" key="2">
    <source>
        <dbReference type="Proteomes" id="UP001218218"/>
    </source>
</evidence>
<accession>A0AAD7A394</accession>
<proteinExistence type="predicted"/>
<dbReference type="Proteomes" id="UP001218218">
    <property type="component" value="Unassembled WGS sequence"/>
</dbReference>
<organism evidence="1 2">
    <name type="scientific">Mycena albidolilacea</name>
    <dbReference type="NCBI Taxonomy" id="1033008"/>
    <lineage>
        <taxon>Eukaryota</taxon>
        <taxon>Fungi</taxon>
        <taxon>Dikarya</taxon>
        <taxon>Basidiomycota</taxon>
        <taxon>Agaricomycotina</taxon>
        <taxon>Agaricomycetes</taxon>
        <taxon>Agaricomycetidae</taxon>
        <taxon>Agaricales</taxon>
        <taxon>Marasmiineae</taxon>
        <taxon>Mycenaceae</taxon>
        <taxon>Mycena</taxon>
    </lineage>
</organism>
<dbReference type="AlphaFoldDB" id="A0AAD7A394"/>